<evidence type="ECO:0000256" key="1">
    <source>
        <dbReference type="ARBA" id="ARBA00004162"/>
    </source>
</evidence>
<dbReference type="GO" id="GO:0022857">
    <property type="term" value="F:transmembrane transporter activity"/>
    <property type="evidence" value="ECO:0007669"/>
    <property type="project" value="InterPro"/>
</dbReference>
<comment type="similarity">
    <text evidence="2 7">Belongs to the ExbD/TolR family.</text>
</comment>
<reference evidence="10" key="1">
    <citation type="journal article" date="2017" name="Proc. Natl. Acad. Sci. U.S.A.">
        <title>Simulation of Deepwater Horizon oil plume reveals substrate specialization within a complex community of hydrocarbon-degraders.</title>
        <authorList>
            <person name="Hu P."/>
            <person name="Dubinsky E.A."/>
            <person name="Probst A.J."/>
            <person name="Wang J."/>
            <person name="Sieber C.M.K."/>
            <person name="Tom L.M."/>
            <person name="Gardinali P."/>
            <person name="Banfield J.F."/>
            <person name="Atlas R.M."/>
            <person name="Andersen G.L."/>
        </authorList>
    </citation>
    <scope>NUCLEOTIDE SEQUENCE [LARGE SCALE GENOMIC DNA]</scope>
</reference>
<feature type="transmembrane region" description="Helical" evidence="8">
    <location>
        <begin position="20"/>
        <end position="39"/>
    </location>
</feature>
<evidence type="ECO:0000256" key="2">
    <source>
        <dbReference type="ARBA" id="ARBA00005811"/>
    </source>
</evidence>
<keyword evidence="3" id="KW-1003">Cell membrane</keyword>
<proteinExistence type="inferred from homology"/>
<organism evidence="9 10">
    <name type="scientific">Halobacteriovorax marinus</name>
    <dbReference type="NCBI Taxonomy" id="97084"/>
    <lineage>
        <taxon>Bacteria</taxon>
        <taxon>Pseudomonadati</taxon>
        <taxon>Bdellovibrionota</taxon>
        <taxon>Bacteriovoracia</taxon>
        <taxon>Bacteriovoracales</taxon>
        <taxon>Halobacteriovoraceae</taxon>
        <taxon>Halobacteriovorax</taxon>
    </lineage>
</organism>
<evidence type="ECO:0000256" key="7">
    <source>
        <dbReference type="RuleBase" id="RU003879"/>
    </source>
</evidence>
<evidence type="ECO:0000256" key="4">
    <source>
        <dbReference type="ARBA" id="ARBA00022692"/>
    </source>
</evidence>
<evidence type="ECO:0000256" key="3">
    <source>
        <dbReference type="ARBA" id="ARBA00022475"/>
    </source>
</evidence>
<dbReference type="InterPro" id="IPR003400">
    <property type="entry name" value="ExbD"/>
</dbReference>
<keyword evidence="7" id="KW-0813">Transport</keyword>
<sequence length="138" mass="15346">MGFNVGNKKGAISEINVTPFVDVMLVLLVIFMITAPLMLNGIKLNLPKTKEVNQINLSTSQVVLSYTKSGDFYIGQDKILKNEIISEIKTLFSKNKSETLFLRADFGMEYGKVANLMSFLKRAGILKIALVTEIKAKK</sequence>
<evidence type="ECO:0000256" key="6">
    <source>
        <dbReference type="ARBA" id="ARBA00023136"/>
    </source>
</evidence>
<dbReference type="GO" id="GO:0005886">
    <property type="term" value="C:plasma membrane"/>
    <property type="evidence" value="ECO:0007669"/>
    <property type="project" value="UniProtKB-SubCell"/>
</dbReference>
<accession>A0A1Y5FBM1</accession>
<name>A0A1Y5FBM1_9BACT</name>
<comment type="caution">
    <text evidence="9">The sequence shown here is derived from an EMBL/GenBank/DDBJ whole genome shotgun (WGS) entry which is preliminary data.</text>
</comment>
<comment type="subcellular location">
    <subcellularLocation>
        <location evidence="1">Cell membrane</location>
        <topology evidence="1">Single-pass membrane protein</topology>
    </subcellularLocation>
    <subcellularLocation>
        <location evidence="7">Cell membrane</location>
        <topology evidence="7">Single-pass type II membrane protein</topology>
    </subcellularLocation>
</comment>
<gene>
    <name evidence="9" type="ORF">A9Q84_08425</name>
</gene>
<evidence type="ECO:0008006" key="11">
    <source>
        <dbReference type="Google" id="ProtNLM"/>
    </source>
</evidence>
<dbReference type="PANTHER" id="PTHR30558">
    <property type="entry name" value="EXBD MEMBRANE COMPONENT OF PMF-DRIVEN MACROMOLECULE IMPORT SYSTEM"/>
    <property type="match status" value="1"/>
</dbReference>
<evidence type="ECO:0000313" key="9">
    <source>
        <dbReference type="EMBL" id="OUR96369.1"/>
    </source>
</evidence>
<keyword evidence="6 8" id="KW-0472">Membrane</keyword>
<dbReference type="Pfam" id="PF02472">
    <property type="entry name" value="ExbD"/>
    <property type="match status" value="1"/>
</dbReference>
<dbReference type="EMBL" id="MAAO01000006">
    <property type="protein sequence ID" value="OUR96369.1"/>
    <property type="molecule type" value="Genomic_DNA"/>
</dbReference>
<dbReference type="PANTHER" id="PTHR30558:SF9">
    <property type="entry name" value="BIOPOLYMER TRANSPORT PROTEIN EXBD"/>
    <property type="match status" value="1"/>
</dbReference>
<protein>
    <recommendedName>
        <fullName evidence="11">Protein TolR</fullName>
    </recommendedName>
</protein>
<dbReference type="AlphaFoldDB" id="A0A1Y5FBM1"/>
<evidence type="ECO:0000313" key="10">
    <source>
        <dbReference type="Proteomes" id="UP000196531"/>
    </source>
</evidence>
<keyword evidence="5 8" id="KW-1133">Transmembrane helix</keyword>
<dbReference type="Proteomes" id="UP000196531">
    <property type="component" value="Unassembled WGS sequence"/>
</dbReference>
<keyword evidence="7" id="KW-0653">Protein transport</keyword>
<keyword evidence="4 7" id="KW-0812">Transmembrane</keyword>
<dbReference type="Gene3D" id="3.30.420.270">
    <property type="match status" value="1"/>
</dbReference>
<dbReference type="GO" id="GO:0015031">
    <property type="term" value="P:protein transport"/>
    <property type="evidence" value="ECO:0007669"/>
    <property type="project" value="UniProtKB-KW"/>
</dbReference>
<evidence type="ECO:0000256" key="8">
    <source>
        <dbReference type="SAM" id="Phobius"/>
    </source>
</evidence>
<evidence type="ECO:0000256" key="5">
    <source>
        <dbReference type="ARBA" id="ARBA00022989"/>
    </source>
</evidence>